<evidence type="ECO:0000313" key="2">
    <source>
        <dbReference type="EMBL" id="CUI96771.1"/>
    </source>
</evidence>
<dbReference type="Proteomes" id="UP000092950">
    <property type="component" value="Chromosome"/>
</dbReference>
<evidence type="ECO:0000313" key="1">
    <source>
        <dbReference type="EMBL" id="ANY17233.1"/>
    </source>
</evidence>
<dbReference type="Proteomes" id="UP000053096">
    <property type="component" value="Unassembled WGS sequence"/>
</dbReference>
<name>A0A0J6C6D8_9BORD</name>
<reference evidence="1 4" key="2">
    <citation type="submission" date="2016-07" db="EMBL/GenBank/DDBJ databases">
        <title>Complete genome sequences of Bordetella pseudohinzii.</title>
        <authorList>
            <person name="Spilker T."/>
            <person name="Darrah R."/>
            <person name="LiPuma J.J."/>
        </authorList>
    </citation>
    <scope>NUCLEOTIDE SEQUENCE [LARGE SCALE GENOMIC DNA]</scope>
    <source>
        <strain evidence="1 4">HI4681</strain>
    </source>
</reference>
<dbReference type="OrthoDB" id="9129635at2"/>
<dbReference type="AlphaFoldDB" id="A0A0J6C6D8"/>
<accession>A0A0M7GKN8</accession>
<dbReference type="RefSeq" id="WP_043207529.1">
    <property type="nucleotide sequence ID" value="NZ_CAJGUP010000105.1"/>
</dbReference>
<evidence type="ECO:0000313" key="3">
    <source>
        <dbReference type="Proteomes" id="UP000053096"/>
    </source>
</evidence>
<sequence>MADLLKPRVVMVKNRDGVEKAFTISRLPATVAREVIAKYPLSNIPKLGDYQTSEEVMKKLMSYVAVDLEGREQRLTTQALIDNHVDDGIQLMRLEVEMIEENTGFFGLGGQRGFLDCLLEKFLLSITPMLTPLLDQLSAQDSPDSSSSRPK</sequence>
<keyword evidence="4" id="KW-1185">Reference proteome</keyword>
<reference evidence="2 3" key="1">
    <citation type="submission" date="2015-09" db="EMBL/GenBank/DDBJ databases">
        <authorList>
            <person name="Jackson K.R."/>
            <person name="Lunt B.L."/>
            <person name="Fisher J.N.B."/>
            <person name="Gardner A.V."/>
            <person name="Bailey M.E."/>
            <person name="Deus L.M."/>
            <person name="Earl A.S."/>
            <person name="Gibby P.D."/>
            <person name="Hartmann K.A."/>
            <person name="Liu J.E."/>
            <person name="Manci A.M."/>
            <person name="Nielsen D.A."/>
            <person name="Solomon M.B."/>
            <person name="Breakwell D.P."/>
            <person name="Burnett S.H."/>
            <person name="Grose J.H."/>
        </authorList>
    </citation>
    <scope>NUCLEOTIDE SEQUENCE [LARGE SCALE GENOMIC DNA]</scope>
    <source>
        <strain evidence="2 3">2789STDY5608636</strain>
    </source>
</reference>
<gene>
    <name evidence="1" type="ORF">BBN53_15930</name>
    <name evidence="2" type="ORF">ERS370011_03100</name>
</gene>
<proteinExistence type="predicted"/>
<dbReference type="KEGG" id="bpdz:BBN53_15930"/>
<dbReference type="EMBL" id="CP016440">
    <property type="protein sequence ID" value="ANY17233.1"/>
    <property type="molecule type" value="Genomic_DNA"/>
</dbReference>
<organism evidence="2 3">
    <name type="scientific">Bordetella pseudohinzii</name>
    <dbReference type="NCBI Taxonomy" id="1331258"/>
    <lineage>
        <taxon>Bacteria</taxon>
        <taxon>Pseudomonadati</taxon>
        <taxon>Pseudomonadota</taxon>
        <taxon>Betaproteobacteria</taxon>
        <taxon>Burkholderiales</taxon>
        <taxon>Alcaligenaceae</taxon>
        <taxon>Bordetella</taxon>
    </lineage>
</organism>
<evidence type="ECO:0000313" key="4">
    <source>
        <dbReference type="Proteomes" id="UP000092950"/>
    </source>
</evidence>
<protein>
    <submittedName>
        <fullName evidence="2">Uncharacterized protein</fullName>
    </submittedName>
</protein>
<dbReference type="EMBL" id="CYTV01000009">
    <property type="protein sequence ID" value="CUI96771.1"/>
    <property type="molecule type" value="Genomic_DNA"/>
</dbReference>
<accession>A0A0J6C6D8</accession>